<keyword evidence="8 12" id="KW-0594">Phospholipid biosynthesis</keyword>
<evidence type="ECO:0000313" key="14">
    <source>
        <dbReference type="Proteomes" id="UP000038830"/>
    </source>
</evidence>
<evidence type="ECO:0000256" key="9">
    <source>
        <dbReference type="ARBA" id="ARBA00023239"/>
    </source>
</evidence>
<feature type="modified residue" description="Pyruvic acid (Ser); by autocatalysis" evidence="12">
    <location>
        <position position="518"/>
    </location>
</feature>
<sequence length="550" mass="61878">MLSHAKAATNMGTNSIPKVRETAHAINNAVKQSNSARLSRTMKAGTRLMSSYPFPKIPRPKRNALYYNTFYYGSQLKNGIRDRLPPIRGFSQTYQRLNGSSISGQDPRAHHQLIKYLVIVSIGFICYGMTARMYHLSKGKGDEEDEEDEDELVGPSTSIVKPSHSWTFFCYSTLPLNAISRLWGRINSIDLPVWLRAPGYKFYAYCFGVNLDEMKDPELDHYKNLSEFFYRELKDGARAIAKDADLVCPSDGLVLQFGAIDNGEIEQVKGMTYSIDAFLGNATTSKLAAPAHEVCFNHPDEEEVHKRHEEFAKINGISYTLDDIIGGEGKNVTHLKKIYYKEEGDRTVEKAGSAKIAEVASSVTNSKPTKDSDKELFFAVIYLAPGDYHRYHSPTNWVVQLRRHFVGELYSVAPYFQKTLQNLFVLNERVSLLGYWKHGFFSMTPVGATNVGSIKVNFDKDLTTNTKYQSPHYSDSDDELVRVKKHTCYEATYSNASKVLGGFPVTTGEEVGGFMLGSTVVLVFEAPKEFRFDIKKGEKVKMGQSLGRIH</sequence>
<comment type="subcellular location">
    <molecule>Phosphatidylserine decarboxylase 1 beta chain</molecule>
    <subcellularLocation>
        <location evidence="12">Mitochondrion inner membrane</location>
        <topology evidence="12">Single-pass membrane protein</topology>
        <orientation evidence="12">Intermembrane side</orientation>
    </subcellularLocation>
</comment>
<dbReference type="PANTHER" id="PTHR10067:SF6">
    <property type="entry name" value="PHOSPHATIDYLSERINE DECARBOXYLASE PROENZYME, MITOCHONDRIAL"/>
    <property type="match status" value="1"/>
</dbReference>
<evidence type="ECO:0000256" key="7">
    <source>
        <dbReference type="ARBA" id="ARBA00023136"/>
    </source>
</evidence>
<feature type="active site" description="Charge relay system; for autoendoproteolytic cleavage activity" evidence="12">
    <location>
        <position position="518"/>
    </location>
</feature>
<dbReference type="GO" id="GO:0016540">
    <property type="term" value="P:protein autoprocessing"/>
    <property type="evidence" value="ECO:0007669"/>
    <property type="project" value="UniProtKB-UniRule"/>
</dbReference>
<comment type="cofactor">
    <cofactor evidence="12">
        <name>pyruvate</name>
        <dbReference type="ChEBI" id="CHEBI:15361"/>
    </cofactor>
    <text evidence="12">Binds 1 pyruvoyl group covalently per subunit.</text>
</comment>
<evidence type="ECO:0000256" key="11">
    <source>
        <dbReference type="ARBA" id="ARBA00023317"/>
    </source>
</evidence>
<dbReference type="GO" id="GO:0006646">
    <property type="term" value="P:phosphatidylethanolamine biosynthetic process"/>
    <property type="evidence" value="ECO:0007669"/>
    <property type="project" value="UniProtKB-UniRule"/>
</dbReference>
<protein>
    <recommendedName>
        <fullName evidence="12">Phosphatidylserine decarboxylase proenzyme 1, mitochondrial</fullName>
        <ecNumber evidence="12">4.1.1.65</ecNumber>
    </recommendedName>
    <component>
        <recommendedName>
            <fullName evidence="12">Phosphatidylserine decarboxylase 1 beta chain</fullName>
        </recommendedName>
    </component>
    <component>
        <recommendedName>
            <fullName evidence="12">Phosphatidylserine decarboxylase 1 alpha chain</fullName>
        </recommendedName>
    </component>
</protein>
<evidence type="ECO:0000256" key="1">
    <source>
        <dbReference type="ARBA" id="ARBA00005189"/>
    </source>
</evidence>
<feature type="chain" id="PRO_5023348054" description="Phosphatidylserine decarboxylase 1 alpha chain" evidence="12">
    <location>
        <begin position="518"/>
        <end position="550"/>
    </location>
</feature>
<dbReference type="EMBL" id="CDQK01000005">
    <property type="protein sequence ID" value="CEP23948.1"/>
    <property type="molecule type" value="Genomic_DNA"/>
</dbReference>
<evidence type="ECO:0000313" key="13">
    <source>
        <dbReference type="EMBL" id="CEP23948.1"/>
    </source>
</evidence>
<keyword evidence="11 12" id="KW-0670">Pyruvate</keyword>
<evidence type="ECO:0000256" key="2">
    <source>
        <dbReference type="ARBA" id="ARBA00022516"/>
    </source>
</evidence>
<comment type="subcellular location">
    <molecule>Phosphatidylserine decarboxylase 1 alpha chain</molecule>
    <subcellularLocation>
        <location evidence="12">Mitochondrion inner membrane</location>
        <topology evidence="12">Peripheral membrane protein</topology>
        <orientation evidence="12">Intermembrane side</orientation>
    </subcellularLocation>
    <text evidence="12">Anchored to the mitochondrial inner membrane through its interaction with the integral membrane beta chain.</text>
</comment>
<comment type="PTM">
    <text evidence="12">Is synthesized initially as an inactive proenzyme. Formation of the active enzyme involves a self-maturation process in which the active site pyruvoyl group is generated from an internal serine residue via an autocatalytic post-translational modification. Two non-identical subunits are generated from the proenzyme in this reaction, and the pyruvate is formed at the N-terminus of the alpha chain, which is derived from the carboxyl end of the proenzyme. The autoendoproteolytic cleavage occurs by a canonical serine protease mechanism, in which the side chain hydroxyl group of the serine supplies its oxygen atom to form the C-terminus of the beta chain, while the remainder of the serine residue undergoes an oxidative deamination to produce ammonia and the pyruvoyl prosthetic group on the alpha chain. During this reaction, the Ser that is part of the protease active site of the proenzyme becomes the pyruvoyl prosthetic group, which constitutes an essential element of the active site of the mature decarboxylase.</text>
</comment>
<dbReference type="InterPro" id="IPR003817">
    <property type="entry name" value="PS_Dcarbxylase"/>
</dbReference>
<dbReference type="InterPro" id="IPR033177">
    <property type="entry name" value="PSD-B"/>
</dbReference>
<evidence type="ECO:0000256" key="4">
    <source>
        <dbReference type="ARBA" id="ARBA00022793"/>
    </source>
</evidence>
<dbReference type="EC" id="4.1.1.65" evidence="12"/>
<evidence type="ECO:0000256" key="6">
    <source>
        <dbReference type="ARBA" id="ARBA00023098"/>
    </source>
</evidence>
<dbReference type="InterPro" id="IPR033661">
    <property type="entry name" value="PSD_type1_euk"/>
</dbReference>
<feature type="topological domain" description="Mitochondrial intermembrane" evidence="12">
    <location>
        <begin position="136"/>
        <end position="550"/>
    </location>
</feature>
<organism evidence="13 14">
    <name type="scientific">Cyberlindnera jadinii (strain ATCC 18201 / CBS 1600 / BCRC 20928 / JCM 3617 / NBRC 0987 / NRRL Y-1542)</name>
    <name type="common">Torula yeast</name>
    <name type="synonym">Candida utilis</name>
    <dbReference type="NCBI Taxonomy" id="983966"/>
    <lineage>
        <taxon>Eukaryota</taxon>
        <taxon>Fungi</taxon>
        <taxon>Dikarya</taxon>
        <taxon>Ascomycota</taxon>
        <taxon>Saccharomycotina</taxon>
        <taxon>Saccharomycetes</taxon>
        <taxon>Phaffomycetales</taxon>
        <taxon>Phaffomycetaceae</taxon>
        <taxon>Cyberlindnera</taxon>
    </lineage>
</organism>
<dbReference type="AlphaFoldDB" id="A0A0H5C782"/>
<evidence type="ECO:0000256" key="10">
    <source>
        <dbReference type="ARBA" id="ARBA00023264"/>
    </source>
</evidence>
<keyword evidence="6 12" id="KW-0443">Lipid metabolism</keyword>
<keyword evidence="12" id="KW-0865">Zymogen</keyword>
<keyword evidence="3 12" id="KW-0812">Transmembrane</keyword>
<evidence type="ECO:0000256" key="3">
    <source>
        <dbReference type="ARBA" id="ARBA00022692"/>
    </source>
</evidence>
<dbReference type="HAMAP" id="MF_03208">
    <property type="entry name" value="PS_decarb_PSD_B_type1_euk"/>
    <property type="match status" value="1"/>
</dbReference>
<comment type="pathway">
    <text evidence="1">Lipid metabolism.</text>
</comment>
<name>A0A0H5C782_CYBJN</name>
<dbReference type="Pfam" id="PF02666">
    <property type="entry name" value="PS_Dcarbxylase"/>
    <property type="match status" value="2"/>
</dbReference>
<evidence type="ECO:0000256" key="5">
    <source>
        <dbReference type="ARBA" id="ARBA00022989"/>
    </source>
</evidence>
<keyword evidence="2 12" id="KW-0444">Lipid biosynthesis</keyword>
<feature type="active site" description="Charge relay system; for autoendoproteolytic cleavage activity" evidence="12">
    <location>
        <position position="251"/>
    </location>
</feature>
<dbReference type="Proteomes" id="UP000038830">
    <property type="component" value="Unassembled WGS sequence"/>
</dbReference>
<feature type="active site" description="Schiff-base intermediate with substrate; via pyruvic acid; for decarboxylase activity" evidence="12">
    <location>
        <position position="518"/>
    </location>
</feature>
<evidence type="ECO:0000256" key="12">
    <source>
        <dbReference type="HAMAP-Rule" id="MF_03208"/>
    </source>
</evidence>
<dbReference type="GO" id="GO:0004609">
    <property type="term" value="F:phosphatidylserine decarboxylase activity"/>
    <property type="evidence" value="ECO:0007669"/>
    <property type="project" value="UniProtKB-UniRule"/>
</dbReference>
<comment type="catalytic activity">
    <reaction evidence="12">
        <text>a 1,2-diacyl-sn-glycero-3-phospho-L-serine + H(+) = a 1,2-diacyl-sn-glycero-3-phosphoethanolamine + CO2</text>
        <dbReference type="Rhea" id="RHEA:20828"/>
        <dbReference type="ChEBI" id="CHEBI:15378"/>
        <dbReference type="ChEBI" id="CHEBI:16526"/>
        <dbReference type="ChEBI" id="CHEBI:57262"/>
        <dbReference type="ChEBI" id="CHEBI:64612"/>
        <dbReference type="EC" id="4.1.1.65"/>
    </reaction>
</comment>
<keyword evidence="12" id="KW-0999">Mitochondrion inner membrane</keyword>
<keyword evidence="12" id="KW-0496">Mitochondrion</keyword>
<proteinExistence type="inferred from homology"/>
<feature type="active site" description="Charge relay system; for autoendoproteolytic cleavage activity" evidence="12">
    <location>
        <position position="392"/>
    </location>
</feature>
<feature type="topological domain" description="Mitochondrial matrix" evidence="12">
    <location>
        <begin position="1"/>
        <end position="116"/>
    </location>
</feature>
<feature type="chain" id="PRO_5023348055" description="Phosphatidylserine decarboxylase 1 beta chain" evidence="12">
    <location>
        <begin position="1"/>
        <end position="517"/>
    </location>
</feature>
<dbReference type="UniPathway" id="UPA00558">
    <property type="reaction ID" value="UER00616"/>
</dbReference>
<dbReference type="NCBIfam" id="TIGR00163">
    <property type="entry name" value="PS_decarb"/>
    <property type="match status" value="1"/>
</dbReference>
<keyword evidence="5 12" id="KW-1133">Transmembrane helix</keyword>
<keyword evidence="10 12" id="KW-1208">Phospholipid metabolism</keyword>
<comment type="pathway">
    <text evidence="12">Phospholipid metabolism; phosphatidylethanolamine biosynthesis; phosphatidylethanolamine from CDP-diacylglycerol: step 2/2.</text>
</comment>
<dbReference type="GO" id="GO:0005743">
    <property type="term" value="C:mitochondrial inner membrane"/>
    <property type="evidence" value="ECO:0007669"/>
    <property type="project" value="UniProtKB-SubCell"/>
</dbReference>
<keyword evidence="7 12" id="KW-0472">Membrane</keyword>
<comment type="function">
    <text evidence="12">Catalyzes the formation of phosphatidylethanolamine (PtdEtn) from phosphatidylserine (PtdSer). Plays a central role in phospholipid metabolism and in the interorganelle trafficking of phosphatidylserine.</text>
</comment>
<comment type="similarity">
    <text evidence="12">Belongs to the phosphatidylserine decarboxylase family. PSD-B subfamily. Eukaryotic type I sub-subfamily.</text>
</comment>
<accession>A0A0H5C782</accession>
<comment type="subunit">
    <text evidence="12">Heterodimer of a large membrane-associated beta subunit and a small pyruvoyl-containing alpha subunit.</text>
</comment>
<reference evidence="14" key="1">
    <citation type="journal article" date="2015" name="J. Biotechnol.">
        <title>The structure of the Cyberlindnera jadinii genome and its relation to Candida utilis analyzed by the occurrence of single nucleotide polymorphisms.</title>
        <authorList>
            <person name="Rupp O."/>
            <person name="Brinkrolf K."/>
            <person name="Buerth C."/>
            <person name="Kunigo M."/>
            <person name="Schneider J."/>
            <person name="Jaenicke S."/>
            <person name="Goesmann A."/>
            <person name="Puehler A."/>
            <person name="Jaeger K.-E."/>
            <person name="Ernst J.F."/>
        </authorList>
    </citation>
    <scope>NUCLEOTIDE SEQUENCE [LARGE SCALE GENOMIC DNA]</scope>
    <source>
        <strain evidence="14">ATCC 18201 / CBS 1600 / BCRC 20928 / JCM 3617 / NBRC 0987 / NRRL Y-1542</strain>
    </source>
</reference>
<keyword evidence="9 12" id="KW-0456">Lyase</keyword>
<gene>
    <name evidence="12 13" type="primary">PSD1</name>
    <name evidence="13" type="ORF">BN1211_4650</name>
</gene>
<dbReference type="PANTHER" id="PTHR10067">
    <property type="entry name" value="PHOSPHATIDYLSERINE DECARBOXYLASE"/>
    <property type="match status" value="1"/>
</dbReference>
<evidence type="ECO:0000256" key="8">
    <source>
        <dbReference type="ARBA" id="ARBA00023209"/>
    </source>
</evidence>
<keyword evidence="4 12" id="KW-0210">Decarboxylase</keyword>
<feature type="site" description="Cleavage (non-hydrolytic); by autocatalysis" evidence="12">
    <location>
        <begin position="517"/>
        <end position="518"/>
    </location>
</feature>